<gene>
    <name evidence="2" type="ORF">GKD88_12595</name>
    <name evidence="1" type="ORF">GKE08_12925</name>
</gene>
<protein>
    <submittedName>
        <fullName evidence="1">Uncharacterized protein</fullName>
    </submittedName>
</protein>
<dbReference type="AlphaFoldDB" id="A0A6N7S9L2"/>
<dbReference type="OrthoDB" id="1654955at2"/>
<name>A0A6N7S9L2_9FIRM</name>
<organism evidence="1 3">
    <name type="scientific">Holdemania massiliensis</name>
    <dbReference type="NCBI Taxonomy" id="1468449"/>
    <lineage>
        <taxon>Bacteria</taxon>
        <taxon>Bacillati</taxon>
        <taxon>Bacillota</taxon>
        <taxon>Erysipelotrichia</taxon>
        <taxon>Erysipelotrichales</taxon>
        <taxon>Erysipelotrichaceae</taxon>
        <taxon>Holdemania</taxon>
    </lineage>
</organism>
<dbReference type="SUPFAM" id="SSF82171">
    <property type="entry name" value="DPP6 N-terminal domain-like"/>
    <property type="match status" value="1"/>
</dbReference>
<evidence type="ECO:0000313" key="3">
    <source>
        <dbReference type="Proteomes" id="UP000433575"/>
    </source>
</evidence>
<dbReference type="Proteomes" id="UP000480929">
    <property type="component" value="Unassembled WGS sequence"/>
</dbReference>
<dbReference type="RefSeq" id="WP_154239416.1">
    <property type="nucleotide sequence ID" value="NZ_WKPI01000024.1"/>
</dbReference>
<comment type="caution">
    <text evidence="1">The sequence shown here is derived from an EMBL/GenBank/DDBJ whole genome shotgun (WGS) entry which is preliminary data.</text>
</comment>
<reference evidence="3 4" key="1">
    <citation type="journal article" date="2019" name="Nat. Med.">
        <title>A library of human gut bacterial isolates paired with longitudinal multiomics data enables mechanistic microbiome research.</title>
        <authorList>
            <person name="Poyet M."/>
            <person name="Groussin M."/>
            <person name="Gibbons S.M."/>
            <person name="Avila-Pacheco J."/>
            <person name="Jiang X."/>
            <person name="Kearney S.M."/>
            <person name="Perrotta A.R."/>
            <person name="Berdy B."/>
            <person name="Zhao S."/>
            <person name="Lieberman T.D."/>
            <person name="Swanson P.K."/>
            <person name="Smith M."/>
            <person name="Roesemann S."/>
            <person name="Alexander J.E."/>
            <person name="Rich S.A."/>
            <person name="Livny J."/>
            <person name="Vlamakis H."/>
            <person name="Clish C."/>
            <person name="Bullock K."/>
            <person name="Deik A."/>
            <person name="Scott J."/>
            <person name="Pierce K.A."/>
            <person name="Xavier R.J."/>
            <person name="Alm E.J."/>
        </authorList>
    </citation>
    <scope>NUCLEOTIDE SEQUENCE [LARGE SCALE GENOMIC DNA]</scope>
    <source>
        <strain evidence="1 3">BIOML-A4</strain>
        <strain evidence="2 4">BIOML-A5</strain>
    </source>
</reference>
<evidence type="ECO:0000313" key="2">
    <source>
        <dbReference type="EMBL" id="MSC33958.1"/>
    </source>
</evidence>
<evidence type="ECO:0000313" key="1">
    <source>
        <dbReference type="EMBL" id="MSA90228.1"/>
    </source>
</evidence>
<accession>A0A6N7S9L2</accession>
<proteinExistence type="predicted"/>
<dbReference type="EMBL" id="WKPI01000024">
    <property type="protein sequence ID" value="MSC33958.1"/>
    <property type="molecule type" value="Genomic_DNA"/>
</dbReference>
<keyword evidence="4" id="KW-1185">Reference proteome</keyword>
<sequence>MEDQALDGIDQPMQFSQEVPAAQGSALDPGELLTLEGKVVETADKLLVLSANGKVLQQMNPQTGVYEERYFISQAKYPRGRMRSMISVEDWLFIKAMAELEGRTMDYCLILDNQEFTPVYALKNVSLVSAAQRKAYYIRNRNENEAAQVRCLDLASGEDVLLLDESLFDNDSYGSSLSGITYDDANHCLWLIRGSFRGGDLYQYDLMNQTLTLKARPEQIDTYNEQSFVLTPSTQSKLLLGLWQAEDQIGDNVDYYFLEGNQADLLIKDTPGTTSTILTQRGAFTAEFSDWDYAQPFQDYNSPSYRPYSTIYYRSGERKDELFQLDSTNVELVYLPSADLLWLRALDKQSKYPQETWITYLYDLNSGELRTINEETFNIYE</sequence>
<dbReference type="EMBL" id="WKPJ01000022">
    <property type="protein sequence ID" value="MSA90228.1"/>
    <property type="molecule type" value="Genomic_DNA"/>
</dbReference>
<dbReference type="Proteomes" id="UP000433575">
    <property type="component" value="Unassembled WGS sequence"/>
</dbReference>
<evidence type="ECO:0000313" key="4">
    <source>
        <dbReference type="Proteomes" id="UP000480929"/>
    </source>
</evidence>